<gene>
    <name evidence="2" type="ORF">B2J93_2828</name>
</gene>
<feature type="domain" description="2EXR" evidence="1">
    <location>
        <begin position="63"/>
        <end position="168"/>
    </location>
</feature>
<organism evidence="2 3">
    <name type="scientific">Diplocarpon coronariae</name>
    <dbReference type="NCBI Taxonomy" id="2795749"/>
    <lineage>
        <taxon>Eukaryota</taxon>
        <taxon>Fungi</taxon>
        <taxon>Dikarya</taxon>
        <taxon>Ascomycota</taxon>
        <taxon>Pezizomycotina</taxon>
        <taxon>Leotiomycetes</taxon>
        <taxon>Helotiales</taxon>
        <taxon>Drepanopezizaceae</taxon>
        <taxon>Diplocarpon</taxon>
    </lineage>
</organism>
<dbReference type="OrthoDB" id="3473305at2759"/>
<dbReference type="AlphaFoldDB" id="A0A218Z0E8"/>
<dbReference type="EMBL" id="MZNU01000279">
    <property type="protein sequence ID" value="OWP01418.1"/>
    <property type="molecule type" value="Genomic_DNA"/>
</dbReference>
<reference evidence="2 3" key="1">
    <citation type="submission" date="2017-04" db="EMBL/GenBank/DDBJ databases">
        <title>Draft genome sequence of Marssonina coronaria NL1: causal agent of apple blotch.</title>
        <authorList>
            <person name="Cheng Q."/>
        </authorList>
    </citation>
    <scope>NUCLEOTIDE SEQUENCE [LARGE SCALE GENOMIC DNA]</scope>
    <source>
        <strain evidence="2 3">NL1</strain>
    </source>
</reference>
<dbReference type="InParanoid" id="A0A218Z0E8"/>
<evidence type="ECO:0000313" key="3">
    <source>
        <dbReference type="Proteomes" id="UP000242519"/>
    </source>
</evidence>
<dbReference type="InterPro" id="IPR045518">
    <property type="entry name" value="2EXR"/>
</dbReference>
<dbReference type="PANTHER" id="PTHR35910:SF6">
    <property type="entry name" value="2EXR DOMAIN-CONTAINING PROTEIN"/>
    <property type="match status" value="1"/>
</dbReference>
<dbReference type="PANTHER" id="PTHR35910">
    <property type="entry name" value="2EXR DOMAIN-CONTAINING PROTEIN"/>
    <property type="match status" value="1"/>
</dbReference>
<name>A0A218Z0E8_9HELO</name>
<evidence type="ECO:0000313" key="2">
    <source>
        <dbReference type="EMBL" id="OWP01418.1"/>
    </source>
</evidence>
<comment type="caution">
    <text evidence="2">The sequence shown here is derived from an EMBL/GenBank/DDBJ whole genome shotgun (WGS) entry which is preliminary data.</text>
</comment>
<evidence type="ECO:0000259" key="1">
    <source>
        <dbReference type="Pfam" id="PF20150"/>
    </source>
</evidence>
<accession>A0A218Z0E8</accession>
<dbReference type="Pfam" id="PF20150">
    <property type="entry name" value="2EXR"/>
    <property type="match status" value="1"/>
</dbReference>
<keyword evidence="3" id="KW-1185">Reference proteome</keyword>
<protein>
    <recommendedName>
        <fullName evidence="1">2EXR domain-containing protein</fullName>
    </recommendedName>
</protein>
<proteinExistence type="predicted"/>
<dbReference type="Proteomes" id="UP000242519">
    <property type="component" value="Unassembled WGS sequence"/>
</dbReference>
<sequence>MSSTSGEETGSTPNTCTALILHPSVRLGASTVLDGVNTPWDAASPSRDPVGYDPHQSTVLQSFTIFPNLPVEMRLVIWELALADLPPRIVFKRAFLEIFPTKRGLVPDNRSQDPTLMHVNRESREAALKVYQTYGTRPGTVEERIKVLGPLKMFNLSPLCFNPATDTLLCYYNLNMGPEPGYDIWMYETPQAFPSVLKRTVRHIATSCMPRTLISELDYERISLIVDATYFERIFASVFEVLREFTALETLSLIAEGDHGSSEKSFKMSSIQVQEFDESTRQRLPWELFLSDMAKKHPDFKVPEIKYAKMEFYTDKLS</sequence>